<evidence type="ECO:0000256" key="6">
    <source>
        <dbReference type="ARBA" id="ARBA00023160"/>
    </source>
</evidence>
<dbReference type="SUPFAM" id="SSF47336">
    <property type="entry name" value="ACP-like"/>
    <property type="match status" value="1"/>
</dbReference>
<comment type="pathway">
    <text evidence="7 9">Lipid metabolism; fatty acid biosynthesis.</text>
</comment>
<name>A0A9D1V7X0_9FIRM</name>
<keyword evidence="6 7" id="KW-0275">Fatty acid biosynthesis</keyword>
<dbReference type="InterPro" id="IPR009081">
    <property type="entry name" value="PP-bd_ACP"/>
</dbReference>
<dbReference type="Pfam" id="PF00550">
    <property type="entry name" value="PP-binding"/>
    <property type="match status" value="1"/>
</dbReference>
<comment type="PTM">
    <text evidence="9">4'-phosphopantetheine is transferred from CoA to a specific serine of apo-ACP by acpS.</text>
</comment>
<dbReference type="PANTHER" id="PTHR20863">
    <property type="entry name" value="ACYL CARRIER PROTEIN"/>
    <property type="match status" value="1"/>
</dbReference>
<keyword evidence="3 7" id="KW-0597">Phosphoprotein</keyword>
<evidence type="ECO:0000256" key="5">
    <source>
        <dbReference type="ARBA" id="ARBA00023098"/>
    </source>
</evidence>
<comment type="PTM">
    <text evidence="7">4'-phosphopantetheine is transferred from CoA to a specific serine of apo-ACP by AcpS. This modification is essential for activity because fatty acids are bound in thioester linkage to the sulfhydryl of the prosthetic group.</text>
</comment>
<keyword evidence="1 7" id="KW-0596">Phosphopantetheine</keyword>
<keyword evidence="4 7" id="KW-0276">Fatty acid metabolism</keyword>
<accession>A0A9D1V7X0</accession>
<evidence type="ECO:0000256" key="9">
    <source>
        <dbReference type="RuleBase" id="RU003545"/>
    </source>
</evidence>
<comment type="similarity">
    <text evidence="7">Belongs to the acyl carrier protein (ACP) family.</text>
</comment>
<comment type="subcellular location">
    <subcellularLocation>
        <location evidence="7">Cytoplasm</location>
    </subcellularLocation>
</comment>
<dbReference type="PANTHER" id="PTHR20863:SF76">
    <property type="entry name" value="CARRIER DOMAIN-CONTAINING PROTEIN"/>
    <property type="match status" value="1"/>
</dbReference>
<sequence>MFEKVRAMLAKQLNLSPDKITMESDVVKDLGADSLDVVELLISLEDDYGISIPEDDIVNVKTVKDIVEMIEKLNK</sequence>
<dbReference type="InterPro" id="IPR003231">
    <property type="entry name" value="ACP"/>
</dbReference>
<evidence type="ECO:0000256" key="8">
    <source>
        <dbReference type="NCBIfam" id="TIGR00517"/>
    </source>
</evidence>
<dbReference type="NCBIfam" id="TIGR00517">
    <property type="entry name" value="acyl_carrier"/>
    <property type="match status" value="1"/>
</dbReference>
<evidence type="ECO:0000313" key="11">
    <source>
        <dbReference type="EMBL" id="HIX07837.1"/>
    </source>
</evidence>
<dbReference type="SMART" id="SM00823">
    <property type="entry name" value="PKS_PP"/>
    <property type="match status" value="1"/>
</dbReference>
<dbReference type="Proteomes" id="UP000824204">
    <property type="component" value="Unassembled WGS sequence"/>
</dbReference>
<dbReference type="Gene3D" id="1.10.1200.10">
    <property type="entry name" value="ACP-like"/>
    <property type="match status" value="1"/>
</dbReference>
<dbReference type="GO" id="GO:0000036">
    <property type="term" value="F:acyl carrier activity"/>
    <property type="evidence" value="ECO:0007669"/>
    <property type="project" value="UniProtKB-UniRule"/>
</dbReference>
<evidence type="ECO:0000256" key="3">
    <source>
        <dbReference type="ARBA" id="ARBA00022553"/>
    </source>
</evidence>
<dbReference type="GO" id="GO:0000035">
    <property type="term" value="F:acyl binding"/>
    <property type="evidence" value="ECO:0007669"/>
    <property type="project" value="TreeGrafter"/>
</dbReference>
<evidence type="ECO:0000256" key="7">
    <source>
        <dbReference type="HAMAP-Rule" id="MF_01217"/>
    </source>
</evidence>
<feature type="modified residue" description="O-(pantetheine 4'-phosphoryl)serine" evidence="7">
    <location>
        <position position="34"/>
    </location>
</feature>
<evidence type="ECO:0000259" key="10">
    <source>
        <dbReference type="PROSITE" id="PS50075"/>
    </source>
</evidence>
<keyword evidence="5 7" id="KW-0443">Lipid metabolism</keyword>
<protein>
    <recommendedName>
        <fullName evidence="7 8">Acyl carrier protein</fullName>
        <shortName evidence="7">ACP</shortName>
    </recommendedName>
</protein>
<dbReference type="InterPro" id="IPR020806">
    <property type="entry name" value="PKS_PP-bd"/>
</dbReference>
<dbReference type="GO" id="GO:0031177">
    <property type="term" value="F:phosphopantetheine binding"/>
    <property type="evidence" value="ECO:0007669"/>
    <property type="project" value="InterPro"/>
</dbReference>
<proteinExistence type="inferred from homology"/>
<comment type="function">
    <text evidence="7 9">Carrier of the growing fatty acid chain in fatty acid biosynthesis.</text>
</comment>
<evidence type="ECO:0000313" key="12">
    <source>
        <dbReference type="Proteomes" id="UP000824204"/>
    </source>
</evidence>
<evidence type="ECO:0000256" key="1">
    <source>
        <dbReference type="ARBA" id="ARBA00022450"/>
    </source>
</evidence>
<keyword evidence="7" id="KW-0963">Cytoplasm</keyword>
<dbReference type="PROSITE" id="PS50075">
    <property type="entry name" value="CARRIER"/>
    <property type="match status" value="1"/>
</dbReference>
<dbReference type="InterPro" id="IPR036736">
    <property type="entry name" value="ACP-like_sf"/>
</dbReference>
<dbReference type="HAMAP" id="MF_01217">
    <property type="entry name" value="Acyl_carrier"/>
    <property type="match status" value="1"/>
</dbReference>
<comment type="caution">
    <text evidence="11">The sequence shown here is derived from an EMBL/GenBank/DDBJ whole genome shotgun (WGS) entry which is preliminary data.</text>
</comment>
<dbReference type="GO" id="GO:0005737">
    <property type="term" value="C:cytoplasm"/>
    <property type="evidence" value="ECO:0007669"/>
    <property type="project" value="UniProtKB-SubCell"/>
</dbReference>
<dbReference type="AlphaFoldDB" id="A0A9D1V7X0"/>
<evidence type="ECO:0000256" key="4">
    <source>
        <dbReference type="ARBA" id="ARBA00022832"/>
    </source>
</evidence>
<keyword evidence="2 7" id="KW-0444">Lipid biosynthesis</keyword>
<dbReference type="NCBIfam" id="NF002150">
    <property type="entry name" value="PRK00982.1-4"/>
    <property type="match status" value="1"/>
</dbReference>
<reference evidence="11" key="2">
    <citation type="submission" date="2021-04" db="EMBL/GenBank/DDBJ databases">
        <authorList>
            <person name="Gilroy R."/>
        </authorList>
    </citation>
    <scope>NUCLEOTIDE SEQUENCE</scope>
    <source>
        <strain evidence="11">811</strain>
    </source>
</reference>
<dbReference type="EMBL" id="DXFX01000069">
    <property type="protein sequence ID" value="HIX07837.1"/>
    <property type="molecule type" value="Genomic_DNA"/>
</dbReference>
<gene>
    <name evidence="7 11" type="primary">acpP</name>
    <name evidence="11" type="ORF">H9741_05170</name>
</gene>
<feature type="domain" description="Carrier" evidence="10">
    <location>
        <begin position="1"/>
        <end position="74"/>
    </location>
</feature>
<reference evidence="11" key="1">
    <citation type="journal article" date="2021" name="PeerJ">
        <title>Extensive microbial diversity within the chicken gut microbiome revealed by metagenomics and culture.</title>
        <authorList>
            <person name="Gilroy R."/>
            <person name="Ravi A."/>
            <person name="Getino M."/>
            <person name="Pursley I."/>
            <person name="Horton D.L."/>
            <person name="Alikhan N.F."/>
            <person name="Baker D."/>
            <person name="Gharbi K."/>
            <person name="Hall N."/>
            <person name="Watson M."/>
            <person name="Adriaenssens E.M."/>
            <person name="Foster-Nyarko E."/>
            <person name="Jarju S."/>
            <person name="Secka A."/>
            <person name="Antonio M."/>
            <person name="Oren A."/>
            <person name="Chaudhuri R.R."/>
            <person name="La Ragione R."/>
            <person name="Hildebrand F."/>
            <person name="Pallen M.J."/>
        </authorList>
    </citation>
    <scope>NUCLEOTIDE SEQUENCE</scope>
    <source>
        <strain evidence="11">811</strain>
    </source>
</reference>
<evidence type="ECO:0000256" key="2">
    <source>
        <dbReference type="ARBA" id="ARBA00022516"/>
    </source>
</evidence>
<organism evidence="11 12">
    <name type="scientific">Candidatus Borkfalkia faecipullorum</name>
    <dbReference type="NCBI Taxonomy" id="2838510"/>
    <lineage>
        <taxon>Bacteria</taxon>
        <taxon>Bacillati</taxon>
        <taxon>Bacillota</taxon>
        <taxon>Clostridia</taxon>
        <taxon>Christensenellales</taxon>
        <taxon>Christensenellaceae</taxon>
        <taxon>Candidatus Borkfalkia</taxon>
    </lineage>
</organism>
<dbReference type="NCBIfam" id="NF002148">
    <property type="entry name" value="PRK00982.1-2"/>
    <property type="match status" value="1"/>
</dbReference>